<evidence type="ECO:0000256" key="9">
    <source>
        <dbReference type="ARBA" id="ARBA00022490"/>
    </source>
</evidence>
<dbReference type="GO" id="GO:0030234">
    <property type="term" value="F:enzyme regulator activity"/>
    <property type="evidence" value="ECO:0007669"/>
    <property type="project" value="InterPro"/>
</dbReference>
<evidence type="ECO:0000313" key="19">
    <source>
        <dbReference type="RefSeq" id="XP_033355518.1"/>
    </source>
</evidence>
<evidence type="ECO:0000256" key="7">
    <source>
        <dbReference type="ARBA" id="ARBA00013227"/>
    </source>
</evidence>
<evidence type="ECO:0000256" key="1">
    <source>
        <dbReference type="ARBA" id="ARBA00001589"/>
    </source>
</evidence>
<evidence type="ECO:0000256" key="16">
    <source>
        <dbReference type="SAM" id="SignalP"/>
    </source>
</evidence>
<dbReference type="Proteomes" id="UP000504631">
    <property type="component" value="Unplaced"/>
</dbReference>
<feature type="binding site" evidence="15">
    <location>
        <position position="139"/>
    </location>
    <ligand>
        <name>substrate</name>
    </ligand>
</feature>
<keyword evidence="9" id="KW-0963">Cytoplasm</keyword>
<keyword evidence="16" id="KW-0732">Signal</keyword>
<feature type="binding site" evidence="15">
    <location>
        <position position="243"/>
    </location>
    <ligand>
        <name>a divalent metal cation</name>
        <dbReference type="ChEBI" id="CHEBI:60240"/>
    </ligand>
</feature>
<organism evidence="18 19">
    <name type="scientific">Bombus vosnesenskii</name>
    <dbReference type="NCBI Taxonomy" id="207650"/>
    <lineage>
        <taxon>Eukaryota</taxon>
        <taxon>Metazoa</taxon>
        <taxon>Ecdysozoa</taxon>
        <taxon>Arthropoda</taxon>
        <taxon>Hexapoda</taxon>
        <taxon>Insecta</taxon>
        <taxon>Pterygota</taxon>
        <taxon>Neoptera</taxon>
        <taxon>Endopterygota</taxon>
        <taxon>Hymenoptera</taxon>
        <taxon>Apocrita</taxon>
        <taxon>Aculeata</taxon>
        <taxon>Apoidea</taxon>
        <taxon>Anthophila</taxon>
        <taxon>Apidae</taxon>
        <taxon>Bombus</taxon>
        <taxon>Pyrobombus</taxon>
    </lineage>
</organism>
<dbReference type="GO" id="GO:0019853">
    <property type="term" value="P:L-ascorbic acid biosynthetic process"/>
    <property type="evidence" value="ECO:0007669"/>
    <property type="project" value="TreeGrafter"/>
</dbReference>
<dbReference type="PRINTS" id="PR01790">
    <property type="entry name" value="SMP30FAMILY"/>
</dbReference>
<gene>
    <name evidence="19" type="primary">LOC117236558</name>
</gene>
<dbReference type="AlphaFoldDB" id="A0A6J3KQD8"/>
<evidence type="ECO:0000256" key="3">
    <source>
        <dbReference type="ARBA" id="ARBA00001936"/>
    </source>
</evidence>
<keyword evidence="10 15" id="KW-0479">Metal-binding</keyword>
<keyword evidence="11" id="KW-0378">Hydrolase</keyword>
<keyword evidence="18" id="KW-1185">Reference proteome</keyword>
<accession>A0A6J3KQD8</accession>
<evidence type="ECO:0000256" key="2">
    <source>
        <dbReference type="ARBA" id="ARBA00001913"/>
    </source>
</evidence>
<dbReference type="PRINTS" id="PR01791">
    <property type="entry name" value="REGUCALCIN"/>
</dbReference>
<evidence type="ECO:0000256" key="5">
    <source>
        <dbReference type="ARBA" id="ARBA00004496"/>
    </source>
</evidence>
<comment type="cofactor">
    <cofactor evidence="2">
        <name>Ca(2+)</name>
        <dbReference type="ChEBI" id="CHEBI:29108"/>
    </cofactor>
</comment>
<dbReference type="SUPFAM" id="SSF63829">
    <property type="entry name" value="Calcium-dependent phosphotriesterase"/>
    <property type="match status" value="1"/>
</dbReference>
<evidence type="ECO:0000313" key="18">
    <source>
        <dbReference type="Proteomes" id="UP000504631"/>
    </source>
</evidence>
<dbReference type="KEGG" id="bvk:117236558"/>
<dbReference type="PANTHER" id="PTHR10907">
    <property type="entry name" value="REGUCALCIN"/>
    <property type="match status" value="1"/>
</dbReference>
<dbReference type="InterPro" id="IPR005511">
    <property type="entry name" value="SMP-30"/>
</dbReference>
<proteinExistence type="inferred from homology"/>
<comment type="cofactor">
    <cofactor evidence="3">
        <name>Mn(2+)</name>
        <dbReference type="ChEBI" id="CHEBI:29035"/>
    </cofactor>
</comment>
<feature type="binding site" evidence="15">
    <location>
        <position position="47"/>
    </location>
    <ligand>
        <name>a divalent metal cation</name>
        <dbReference type="ChEBI" id="CHEBI:60240"/>
    </ligand>
</feature>
<sequence>MQNIAGTVLLLGLYLGFFVHGEETHGKRKDNHGLVIEPIVGRFQHSEGPLWNHHSQKLSFVDIEAQKICRFDPVTKHLSCIFIENGPVGFAIPIRGEPNKFVAGSGTKFILATLDSHKNTTESLPEILAVVDTDRNGTRWNDGKADSSGRFWGGTIGPEVNEVVVPNQASFYRIKSDLKPKKKLSPVTNSNGLAWNLQDDTLYYIDTPTLQVAAFDFEPINGTISNKRIVFDLKKNNVSGIPDGMTIDISGNLWIALYDGGAVVNVNPHTGKVIRFVKLPVPKVTSCTFGGPLLDTLFVTTSSRGLSKEELEKQPHAGYVFAVKGLGVHGLPTNSFKA</sequence>
<protein>
    <recommendedName>
        <fullName evidence="8">Regucalcin</fullName>
        <ecNumber evidence="7">3.1.1.17</ecNumber>
    </recommendedName>
    <alternativeName>
        <fullName evidence="13">Gluconolactonase</fullName>
    </alternativeName>
</protein>
<comment type="similarity">
    <text evidence="6">Belongs to the SMP-30/CGR1 family.</text>
</comment>
<comment type="cofactor">
    <cofactor evidence="4">
        <name>Mg(2+)</name>
        <dbReference type="ChEBI" id="CHEBI:18420"/>
    </cofactor>
</comment>
<feature type="binding site" evidence="15">
    <location>
        <position position="191"/>
    </location>
    <ligand>
        <name>a divalent metal cation</name>
        <dbReference type="ChEBI" id="CHEBI:60240"/>
    </ligand>
</feature>
<feature type="signal peptide" evidence="16">
    <location>
        <begin position="1"/>
        <end position="21"/>
    </location>
</feature>
<dbReference type="GO" id="GO:0005737">
    <property type="term" value="C:cytoplasm"/>
    <property type="evidence" value="ECO:0007669"/>
    <property type="project" value="UniProtKB-SubCell"/>
</dbReference>
<dbReference type="InterPro" id="IPR011042">
    <property type="entry name" value="6-blade_b-propeller_TolB-like"/>
</dbReference>
<evidence type="ECO:0000256" key="13">
    <source>
        <dbReference type="ARBA" id="ARBA00032464"/>
    </source>
</evidence>
<evidence type="ECO:0000256" key="15">
    <source>
        <dbReference type="PIRSR" id="PIRSR605511-2"/>
    </source>
</evidence>
<evidence type="ECO:0000256" key="12">
    <source>
        <dbReference type="ARBA" id="ARBA00022837"/>
    </source>
</evidence>
<dbReference type="PANTHER" id="PTHR10907:SF47">
    <property type="entry name" value="REGUCALCIN"/>
    <property type="match status" value="1"/>
</dbReference>
<feature type="chain" id="PRO_5026819510" description="Regucalcin" evidence="16">
    <location>
        <begin position="22"/>
        <end position="338"/>
    </location>
</feature>
<evidence type="ECO:0000259" key="17">
    <source>
        <dbReference type="Pfam" id="PF08450"/>
    </source>
</evidence>
<dbReference type="InterPro" id="IPR008367">
    <property type="entry name" value="Regucalcin"/>
</dbReference>
<evidence type="ECO:0000256" key="8">
    <source>
        <dbReference type="ARBA" id="ARBA00016808"/>
    </source>
</evidence>
<keyword evidence="15" id="KW-0862">Zinc</keyword>
<dbReference type="GeneID" id="117236558"/>
<dbReference type="RefSeq" id="XP_033355518.1">
    <property type="nucleotide sequence ID" value="XM_033499627.1"/>
</dbReference>
<evidence type="ECO:0000256" key="11">
    <source>
        <dbReference type="ARBA" id="ARBA00022801"/>
    </source>
</evidence>
<name>A0A6J3KQD8_9HYME</name>
<dbReference type="InterPro" id="IPR013658">
    <property type="entry name" value="SGL"/>
</dbReference>
<comment type="subcellular location">
    <subcellularLocation>
        <location evidence="5">Cytoplasm</location>
    </subcellularLocation>
</comment>
<feature type="binding site" evidence="15">
    <location>
        <position position="141"/>
    </location>
    <ligand>
        <name>substrate</name>
    </ligand>
</feature>
<comment type="cofactor">
    <cofactor evidence="15">
        <name>Zn(2+)</name>
        <dbReference type="ChEBI" id="CHEBI:29105"/>
    </cofactor>
    <text evidence="15">Binds 1 divalent metal cation per subunit.</text>
</comment>
<evidence type="ECO:0000256" key="6">
    <source>
        <dbReference type="ARBA" id="ARBA00008853"/>
    </source>
</evidence>
<feature type="binding site" evidence="15">
    <location>
        <position position="159"/>
    </location>
    <ligand>
        <name>substrate</name>
    </ligand>
</feature>
<keyword evidence="12" id="KW-0106">Calcium</keyword>
<evidence type="ECO:0000256" key="14">
    <source>
        <dbReference type="PIRSR" id="PIRSR605511-1"/>
    </source>
</evidence>
<dbReference type="EC" id="3.1.1.17" evidence="7"/>
<feature type="domain" description="SMP-30/Gluconolactonase/LRE-like region" evidence="17">
    <location>
        <begin position="46"/>
        <end position="302"/>
    </location>
</feature>
<dbReference type="GO" id="GO:0005509">
    <property type="term" value="F:calcium ion binding"/>
    <property type="evidence" value="ECO:0007669"/>
    <property type="project" value="InterPro"/>
</dbReference>
<comment type="catalytic activity">
    <reaction evidence="1">
        <text>D-glucono-1,5-lactone + H2O = D-gluconate + H(+)</text>
        <dbReference type="Rhea" id="RHEA:10440"/>
        <dbReference type="ChEBI" id="CHEBI:15377"/>
        <dbReference type="ChEBI" id="CHEBI:15378"/>
        <dbReference type="ChEBI" id="CHEBI:16217"/>
        <dbReference type="ChEBI" id="CHEBI:18391"/>
        <dbReference type="EC" id="3.1.1.17"/>
    </reaction>
</comment>
<evidence type="ECO:0000256" key="4">
    <source>
        <dbReference type="ARBA" id="ARBA00001946"/>
    </source>
</evidence>
<dbReference type="Gene3D" id="2.120.10.30">
    <property type="entry name" value="TolB, C-terminal domain"/>
    <property type="match status" value="1"/>
</dbReference>
<evidence type="ECO:0000256" key="10">
    <source>
        <dbReference type="ARBA" id="ARBA00022723"/>
    </source>
</evidence>
<dbReference type="Pfam" id="PF08450">
    <property type="entry name" value="SGL"/>
    <property type="match status" value="1"/>
</dbReference>
<dbReference type="GO" id="GO:0004341">
    <property type="term" value="F:gluconolactonase activity"/>
    <property type="evidence" value="ECO:0007669"/>
    <property type="project" value="UniProtKB-EC"/>
</dbReference>
<reference evidence="19" key="1">
    <citation type="submission" date="2025-08" db="UniProtKB">
        <authorList>
            <consortium name="RefSeq"/>
        </authorList>
    </citation>
    <scope>IDENTIFICATION</scope>
    <source>
        <tissue evidence="19">Muscle</tissue>
    </source>
</reference>
<dbReference type="FunFam" id="2.120.10.30:FF:000027">
    <property type="entry name" value="Regucalcin homologue"/>
    <property type="match status" value="1"/>
</dbReference>
<feature type="active site" description="Proton donor/acceptor" evidence="14">
    <location>
        <position position="243"/>
    </location>
</feature>